<reference evidence="1" key="1">
    <citation type="journal article" date="2021" name="Microb. Physiol.">
        <title>Proteogenomic Insights into the Physiology of Marine, Sulfate-Reducing, Filamentous Desulfonema limicola and Desulfonema magnum.</title>
        <authorList>
            <person name="Schnaars V."/>
            <person name="Wohlbrand L."/>
            <person name="Scheve S."/>
            <person name="Hinrichs C."/>
            <person name="Reinhardt R."/>
            <person name="Rabus R."/>
        </authorList>
    </citation>
    <scope>NUCLEOTIDE SEQUENCE</scope>
    <source>
        <strain evidence="1">5ac10</strain>
    </source>
</reference>
<dbReference type="KEGG" id="dli:dnl_40880"/>
<gene>
    <name evidence="1" type="ORF">dnl_40880</name>
</gene>
<proteinExistence type="predicted"/>
<dbReference type="GO" id="GO:0016301">
    <property type="term" value="F:kinase activity"/>
    <property type="evidence" value="ECO:0007669"/>
    <property type="project" value="UniProtKB-KW"/>
</dbReference>
<keyword evidence="2" id="KW-1185">Reference proteome</keyword>
<evidence type="ECO:0000313" key="2">
    <source>
        <dbReference type="Proteomes" id="UP000663720"/>
    </source>
</evidence>
<keyword evidence="1" id="KW-0808">Transferase</keyword>
<organism evidence="1 2">
    <name type="scientific">Desulfonema limicola</name>
    <dbReference type="NCBI Taxonomy" id="45656"/>
    <lineage>
        <taxon>Bacteria</taxon>
        <taxon>Pseudomonadati</taxon>
        <taxon>Thermodesulfobacteriota</taxon>
        <taxon>Desulfobacteria</taxon>
        <taxon>Desulfobacterales</taxon>
        <taxon>Desulfococcaceae</taxon>
        <taxon>Desulfonema</taxon>
    </lineage>
</organism>
<protein>
    <submittedName>
        <fullName evidence="1">Two component system response regulator/histidine kinase</fullName>
    </submittedName>
</protein>
<accession>A0A975BA00</accession>
<dbReference type="RefSeq" id="WP_207687743.1">
    <property type="nucleotide sequence ID" value="NZ_CP061799.1"/>
</dbReference>
<keyword evidence="1" id="KW-0418">Kinase</keyword>
<dbReference type="EMBL" id="CP061799">
    <property type="protein sequence ID" value="QTA81739.1"/>
    <property type="molecule type" value="Genomic_DNA"/>
</dbReference>
<evidence type="ECO:0000313" key="1">
    <source>
        <dbReference type="EMBL" id="QTA81739.1"/>
    </source>
</evidence>
<name>A0A975BA00_9BACT</name>
<dbReference type="AlphaFoldDB" id="A0A975BA00"/>
<dbReference type="Proteomes" id="UP000663720">
    <property type="component" value="Chromosome"/>
</dbReference>
<sequence>MAKVFRPSTRESSILSKIESSKEHARRVTISRVRENIETLSNEVAMKLVENRLVETTNKNGLEEQIHKCLDKLIYAEDFDVDYQVAPLRQLVPNPNIVSLYLTSFVIEQLINHKDIIDIYGSDEDIYFCINKQIQKHQP</sequence>